<proteinExistence type="predicted"/>
<evidence type="ECO:0000313" key="3">
    <source>
        <dbReference type="Proteomes" id="UP000197025"/>
    </source>
</evidence>
<name>A0A212PXF3_9CHLR</name>
<keyword evidence="3" id="KW-1185">Reference proteome</keyword>
<accession>A0A212PXF3</accession>
<dbReference type="Proteomes" id="UP000197025">
    <property type="component" value="Unassembled WGS sequence"/>
</dbReference>
<evidence type="ECO:0000313" key="2">
    <source>
        <dbReference type="EMBL" id="SNB51621.1"/>
    </source>
</evidence>
<dbReference type="AlphaFoldDB" id="A0A212PXF3"/>
<sequence length="415" mass="46304">MEQIFVAFASEPSLEAIRAAIRRGLEALGISLPTGRRIFLQPACPWAHPRFAPHAFTPVALLEALRSLFIDCSIIVGAGSLPGFPARYAMQQAGYGDWARRHRIPLIPLDEVFDGQASRWPDLLRGIDLWIALPRLTGSGFLGFAGAARHHMFLLNPTEHLHAYPRLPEVILQTLQEHPPHLIILDATQVLHRGGELAGEPLTFSVLVMGTHLLTMDLIAARLYGLDPLEVPWIREAVRQGLGPADLSEIRIQGDLSLRDLGRLGEQVIRPDPLPERYPWPPQVRVYRSEAEPLWNIPGALMETLWVLEHGGISLAKAREAAIVIGSVGELHRPRTDTAAAILLGDSARADYRGYSRIVRLPGRHVPVARLLLDLPYVLQVASLRSELGWGFLWASLRAFLQRRLRPRTLREARM</sequence>
<dbReference type="InterPro" id="IPR007160">
    <property type="entry name" value="DUF362"/>
</dbReference>
<dbReference type="RefSeq" id="WP_088569970.1">
    <property type="nucleotide sequence ID" value="NZ_FYEK01000003.1"/>
</dbReference>
<protein>
    <submittedName>
        <fullName evidence="2">Uncharacterized conserved protein, DUF362 family</fullName>
    </submittedName>
</protein>
<organism evidence="2 3">
    <name type="scientific">Thermoflexus hugenholtzii JAD2</name>
    <dbReference type="NCBI Taxonomy" id="877466"/>
    <lineage>
        <taxon>Bacteria</taxon>
        <taxon>Bacillati</taxon>
        <taxon>Chloroflexota</taxon>
        <taxon>Thermoflexia</taxon>
        <taxon>Thermoflexales</taxon>
        <taxon>Thermoflexaceae</taxon>
        <taxon>Thermoflexus</taxon>
    </lineage>
</organism>
<dbReference type="InParanoid" id="A0A212PXF3"/>
<evidence type="ECO:0000259" key="1">
    <source>
        <dbReference type="Pfam" id="PF04015"/>
    </source>
</evidence>
<gene>
    <name evidence="2" type="ORF">SAMN02746019_00021800</name>
</gene>
<dbReference type="EMBL" id="FYEK01000003">
    <property type="protein sequence ID" value="SNB51621.1"/>
    <property type="molecule type" value="Genomic_DNA"/>
</dbReference>
<reference evidence="3" key="1">
    <citation type="submission" date="2017-06" db="EMBL/GenBank/DDBJ databases">
        <authorList>
            <person name="Varghese N."/>
            <person name="Submissions S."/>
        </authorList>
    </citation>
    <scope>NUCLEOTIDE SEQUENCE [LARGE SCALE GENOMIC DNA]</scope>
    <source>
        <strain evidence="3">JAD2</strain>
    </source>
</reference>
<feature type="domain" description="DUF362" evidence="1">
    <location>
        <begin position="42"/>
        <end position="222"/>
    </location>
</feature>
<dbReference type="OrthoDB" id="166693at2"/>
<dbReference type="Pfam" id="PF04015">
    <property type="entry name" value="DUF362"/>
    <property type="match status" value="1"/>
</dbReference>